<sequence>MSASETASPIRVLRPPKIEWWDPELIFPHCTKAEISRFPIIEAYGKITDEANKLNKKARNYNIKTNLKIALFVTTCFALGIGITFASFSLAGIAVSYIAPLSLKVIAAMGITFAVFKKITPIFSKPMNKTQNEFASKMNSKLKKMYKSKDIKEALDQRIDACVYINASEFCQSHYSFTVSKVQFAPYRTVEKNYVDIKI</sequence>
<keyword evidence="1" id="KW-0472">Membrane</keyword>
<dbReference type="AlphaFoldDB" id="A0A0F9DCY6"/>
<feature type="non-terminal residue" evidence="2">
    <location>
        <position position="199"/>
    </location>
</feature>
<gene>
    <name evidence="2" type="ORF">LCGC14_2213660</name>
</gene>
<keyword evidence="1" id="KW-0812">Transmembrane</keyword>
<accession>A0A0F9DCY6</accession>
<evidence type="ECO:0000256" key="1">
    <source>
        <dbReference type="SAM" id="Phobius"/>
    </source>
</evidence>
<name>A0A0F9DCY6_9ZZZZ</name>
<comment type="caution">
    <text evidence="2">The sequence shown here is derived from an EMBL/GenBank/DDBJ whole genome shotgun (WGS) entry which is preliminary data.</text>
</comment>
<feature type="transmembrane region" description="Helical" evidence="1">
    <location>
        <begin position="69"/>
        <end position="91"/>
    </location>
</feature>
<keyword evidence="1" id="KW-1133">Transmembrane helix</keyword>
<organism evidence="2">
    <name type="scientific">marine sediment metagenome</name>
    <dbReference type="NCBI Taxonomy" id="412755"/>
    <lineage>
        <taxon>unclassified sequences</taxon>
        <taxon>metagenomes</taxon>
        <taxon>ecological metagenomes</taxon>
    </lineage>
</organism>
<protein>
    <submittedName>
        <fullName evidence="2">Uncharacterized protein</fullName>
    </submittedName>
</protein>
<dbReference type="EMBL" id="LAZR01029429">
    <property type="protein sequence ID" value="KKL59603.1"/>
    <property type="molecule type" value="Genomic_DNA"/>
</dbReference>
<evidence type="ECO:0000313" key="2">
    <source>
        <dbReference type="EMBL" id="KKL59603.1"/>
    </source>
</evidence>
<feature type="transmembrane region" description="Helical" evidence="1">
    <location>
        <begin position="97"/>
        <end position="116"/>
    </location>
</feature>
<proteinExistence type="predicted"/>
<reference evidence="2" key="1">
    <citation type="journal article" date="2015" name="Nature">
        <title>Complex archaea that bridge the gap between prokaryotes and eukaryotes.</title>
        <authorList>
            <person name="Spang A."/>
            <person name="Saw J.H."/>
            <person name="Jorgensen S.L."/>
            <person name="Zaremba-Niedzwiedzka K."/>
            <person name="Martijn J."/>
            <person name="Lind A.E."/>
            <person name="van Eijk R."/>
            <person name="Schleper C."/>
            <person name="Guy L."/>
            <person name="Ettema T.J."/>
        </authorList>
    </citation>
    <scope>NUCLEOTIDE SEQUENCE</scope>
</reference>